<name>A0ABY3SRM6_9BACL</name>
<evidence type="ECO:0000313" key="2">
    <source>
        <dbReference type="Proteomes" id="UP001649230"/>
    </source>
</evidence>
<gene>
    <name evidence="1" type="ORF">L0M14_14245</name>
</gene>
<sequence length="30" mass="3136">MTKVNRLIQGAVLLSAITLTVSACGQKESC</sequence>
<dbReference type="PROSITE" id="PS51257">
    <property type="entry name" value="PROKAR_LIPOPROTEIN"/>
    <property type="match status" value="1"/>
</dbReference>
<dbReference type="RefSeq" id="WP_235122673.1">
    <property type="nucleotide sequence ID" value="NZ_CP090978.1"/>
</dbReference>
<reference evidence="1 2" key="1">
    <citation type="journal article" date="2024" name="Int. J. Syst. Evol. Microbiol.">
        <title>Paenibacillus hexagrammi sp. nov., a novel bacterium isolated from the gut content of Hexagrammos agrammus.</title>
        <authorList>
            <person name="Jung H.K."/>
            <person name="Kim D.G."/>
            <person name="Zin H."/>
            <person name="Park J."/>
            <person name="Jung H."/>
            <person name="Kim Y.O."/>
            <person name="Kong H.J."/>
            <person name="Kim J.W."/>
            <person name="Kim Y.S."/>
        </authorList>
    </citation>
    <scope>NUCLEOTIDE SEQUENCE [LARGE SCALE GENOMIC DNA]</scope>
    <source>
        <strain evidence="1 2">YPD9-1</strain>
    </source>
</reference>
<evidence type="ECO:0000313" key="1">
    <source>
        <dbReference type="EMBL" id="UJF36118.1"/>
    </source>
</evidence>
<dbReference type="EMBL" id="CP090978">
    <property type="protein sequence ID" value="UJF36118.1"/>
    <property type="molecule type" value="Genomic_DNA"/>
</dbReference>
<accession>A0ABY3SRM6</accession>
<keyword evidence="1" id="KW-0449">Lipoprotein</keyword>
<keyword evidence="2" id="KW-1185">Reference proteome</keyword>
<organism evidence="1 2">
    <name type="scientific">Paenibacillus hexagrammi</name>
    <dbReference type="NCBI Taxonomy" id="2908839"/>
    <lineage>
        <taxon>Bacteria</taxon>
        <taxon>Bacillati</taxon>
        <taxon>Bacillota</taxon>
        <taxon>Bacilli</taxon>
        <taxon>Bacillales</taxon>
        <taxon>Paenibacillaceae</taxon>
        <taxon>Paenibacillus</taxon>
    </lineage>
</organism>
<dbReference type="Proteomes" id="UP001649230">
    <property type="component" value="Chromosome"/>
</dbReference>
<protein>
    <submittedName>
        <fullName evidence="1">Lipoprotein</fullName>
    </submittedName>
</protein>
<proteinExistence type="predicted"/>